<evidence type="ECO:0000313" key="9">
    <source>
        <dbReference type="EMBL" id="OCR35055.1"/>
    </source>
</evidence>
<feature type="transmembrane region" description="Helical" evidence="8">
    <location>
        <begin position="253"/>
        <end position="272"/>
    </location>
</feature>
<keyword evidence="4 8" id="KW-0812">Transmembrane</keyword>
<proteinExistence type="inferred from homology"/>
<comment type="similarity">
    <text evidence="2 7">Belongs to the membrane-bound acyltransferase family.</text>
</comment>
<dbReference type="GO" id="GO:0005886">
    <property type="term" value="C:plasma membrane"/>
    <property type="evidence" value="ECO:0007669"/>
    <property type="project" value="UniProtKB-SubCell"/>
</dbReference>
<feature type="transmembrane region" description="Helical" evidence="8">
    <location>
        <begin position="51"/>
        <end position="72"/>
    </location>
</feature>
<accession>A0A853PXE2</accession>
<feature type="transmembrane region" description="Helical" evidence="8">
    <location>
        <begin position="376"/>
        <end position="395"/>
    </location>
</feature>
<keyword evidence="7" id="KW-0012">Acyltransferase</keyword>
<dbReference type="InterPro" id="IPR051085">
    <property type="entry name" value="MB_O-acyltransferase"/>
</dbReference>
<feature type="transmembrane region" description="Helical" evidence="8">
    <location>
        <begin position="197"/>
        <end position="215"/>
    </location>
</feature>
<evidence type="ECO:0000256" key="1">
    <source>
        <dbReference type="ARBA" id="ARBA00004651"/>
    </source>
</evidence>
<sequence length="486" mass="56198">MLINTFGFAIVFLVIFILYWLVPTQLIRIRNIFLLLVSYLLYLNWKPSFALVLFGVTAITYMGGAVLVQEDYGLDDYSSKRKKALCWCFAILGLLPLLVYKYYNFLNYSITSLLESAGLHFELPGLNWAIPVGISFFTFQAVGYLLDVYHKRVPIEKNFLDYALFVSFFPQITSGPISTAKDILPQFKKKQKFDYIQARHGLLFLLWGLFIKSVIADRAGIYVDSVYSAIDSFPAINCLLASILYTLQIYADFAGYSFMAVGVASLLGFKIVNNFKRPYLAASVTEFWRRWHISLTRWLTSHIYINLGGSRCSKIRNYFNILVTFFVSGLWHGANWTFIVWGALHGLFQIMEKALFGDIIKKELKQIKHHLTLLRFCRIIVTFLLVNFAWIFFRMPSLSDSMAFIKKILSSFCHFDFNMVGVVMLAYLVLGLIPLIIFEFIQEYCPLFLRKAEEYVVIRWATYLFLALGFVLFGVHDNSQFIYVSF</sequence>
<dbReference type="Pfam" id="PF03062">
    <property type="entry name" value="MBOAT"/>
    <property type="match status" value="1"/>
</dbReference>
<evidence type="ECO:0000256" key="3">
    <source>
        <dbReference type="ARBA" id="ARBA00022475"/>
    </source>
</evidence>
<reference evidence="9 10" key="1">
    <citation type="journal article" date="2016" name="PLoS ONE">
        <title>Genomic Diversity of Enterotoxigenic Strains of Bacteroides fragilis.</title>
        <authorList>
            <person name="Pierce J.V."/>
            <person name="Bernstein H.D."/>
        </authorList>
    </citation>
    <scope>NUCLEOTIDE SEQUENCE [LARGE SCALE GENOMIC DNA]</scope>
    <source>
        <strain evidence="9 10">20793-3</strain>
    </source>
</reference>
<organism evidence="9 10">
    <name type="scientific">Bacteroides fragilis</name>
    <dbReference type="NCBI Taxonomy" id="817"/>
    <lineage>
        <taxon>Bacteria</taxon>
        <taxon>Pseudomonadati</taxon>
        <taxon>Bacteroidota</taxon>
        <taxon>Bacteroidia</taxon>
        <taxon>Bacteroidales</taxon>
        <taxon>Bacteroidaceae</taxon>
        <taxon>Bacteroides</taxon>
    </lineage>
</organism>
<evidence type="ECO:0000256" key="4">
    <source>
        <dbReference type="ARBA" id="ARBA00022692"/>
    </source>
</evidence>
<gene>
    <name evidence="9" type="ORF">AC094_08640</name>
</gene>
<feature type="transmembrane region" description="Helical" evidence="8">
    <location>
        <begin position="6"/>
        <end position="22"/>
    </location>
</feature>
<dbReference type="InterPro" id="IPR028362">
    <property type="entry name" value="AlgI"/>
</dbReference>
<evidence type="ECO:0000313" key="10">
    <source>
        <dbReference type="Proteomes" id="UP000093197"/>
    </source>
</evidence>
<comment type="subcellular location">
    <subcellularLocation>
        <location evidence="1">Cell membrane</location>
        <topology evidence="1">Multi-pass membrane protein</topology>
    </subcellularLocation>
</comment>
<evidence type="ECO:0000256" key="6">
    <source>
        <dbReference type="ARBA" id="ARBA00023136"/>
    </source>
</evidence>
<dbReference type="PANTHER" id="PTHR13285">
    <property type="entry name" value="ACYLTRANSFERASE"/>
    <property type="match status" value="1"/>
</dbReference>
<keyword evidence="7" id="KW-0808">Transferase</keyword>
<dbReference type="PIRSF" id="PIRSF016636">
    <property type="entry name" value="AlgI_DltB"/>
    <property type="match status" value="1"/>
</dbReference>
<dbReference type="AlphaFoldDB" id="A0A853PXE2"/>
<dbReference type="RefSeq" id="WP_032578893.1">
    <property type="nucleotide sequence ID" value="NZ_LIDT01000009.1"/>
</dbReference>
<feature type="transmembrane region" description="Helical" evidence="8">
    <location>
        <begin position="457"/>
        <end position="476"/>
    </location>
</feature>
<name>A0A853PXE2_BACFG</name>
<dbReference type="GO" id="GO:0042121">
    <property type="term" value="P:alginic acid biosynthetic process"/>
    <property type="evidence" value="ECO:0007669"/>
    <property type="project" value="InterPro"/>
</dbReference>
<dbReference type="InterPro" id="IPR004299">
    <property type="entry name" value="MBOAT_fam"/>
</dbReference>
<dbReference type="PIRSF" id="PIRSF500217">
    <property type="entry name" value="AlgI"/>
    <property type="match status" value="1"/>
</dbReference>
<evidence type="ECO:0008006" key="11">
    <source>
        <dbReference type="Google" id="ProtNLM"/>
    </source>
</evidence>
<keyword evidence="5 8" id="KW-1133">Transmembrane helix</keyword>
<evidence type="ECO:0000256" key="5">
    <source>
        <dbReference type="ARBA" id="ARBA00022989"/>
    </source>
</evidence>
<dbReference type="GO" id="GO:0016746">
    <property type="term" value="F:acyltransferase activity"/>
    <property type="evidence" value="ECO:0007669"/>
    <property type="project" value="UniProtKB-KW"/>
</dbReference>
<feature type="transmembrane region" description="Helical" evidence="8">
    <location>
        <begin position="128"/>
        <end position="147"/>
    </location>
</feature>
<dbReference type="InterPro" id="IPR024194">
    <property type="entry name" value="Ac/AlaTfrase_AlgI/DltB"/>
</dbReference>
<keyword evidence="3 7" id="KW-1003">Cell membrane</keyword>
<dbReference type="EMBL" id="LIDT01000009">
    <property type="protein sequence ID" value="OCR35055.1"/>
    <property type="molecule type" value="Genomic_DNA"/>
</dbReference>
<evidence type="ECO:0000256" key="2">
    <source>
        <dbReference type="ARBA" id="ARBA00010323"/>
    </source>
</evidence>
<dbReference type="Proteomes" id="UP000093197">
    <property type="component" value="Unassembled WGS sequence"/>
</dbReference>
<dbReference type="PANTHER" id="PTHR13285:SF18">
    <property type="entry name" value="PROTEIN-CYSTEINE N-PALMITOYLTRANSFERASE RASP"/>
    <property type="match status" value="1"/>
</dbReference>
<evidence type="ECO:0000256" key="7">
    <source>
        <dbReference type="PIRNR" id="PIRNR016636"/>
    </source>
</evidence>
<feature type="transmembrane region" description="Helical" evidence="8">
    <location>
        <begin position="84"/>
        <end position="103"/>
    </location>
</feature>
<evidence type="ECO:0000256" key="8">
    <source>
        <dbReference type="SAM" id="Phobius"/>
    </source>
</evidence>
<keyword evidence="6 7" id="KW-0472">Membrane</keyword>
<feature type="transmembrane region" description="Helical" evidence="8">
    <location>
        <begin position="415"/>
        <end position="437"/>
    </location>
</feature>
<protein>
    <recommendedName>
        <fullName evidence="11">MBOAT family protein</fullName>
    </recommendedName>
</protein>
<feature type="transmembrane region" description="Helical" evidence="8">
    <location>
        <begin position="315"/>
        <end position="332"/>
    </location>
</feature>
<comment type="caution">
    <text evidence="9">The sequence shown here is derived from an EMBL/GenBank/DDBJ whole genome shotgun (WGS) entry which is preliminary data.</text>
</comment>